<accession>A0A1Y1WLI9</accession>
<sequence>MFPVQQPISSFWSITSGQFFFGYCKWIWLRKPGMQAFISRTTLYSLILQLPALKALPVQFVTEDHTIPQGGRIQHISTYRRGNIILRNSSESPKILVGTSILPLVVSLEIFYGLVTNISSLTTICVPEYYLQDVTGAIKQGVMLAFPYLKRLDATCVPD</sequence>
<dbReference type="RefSeq" id="XP_040747446.1">
    <property type="nucleotide sequence ID" value="XM_040883204.1"/>
</dbReference>
<evidence type="ECO:0000313" key="1">
    <source>
        <dbReference type="EMBL" id="ORX74235.1"/>
    </source>
</evidence>
<comment type="caution">
    <text evidence="1">The sequence shown here is derived from an EMBL/GenBank/DDBJ whole genome shotgun (WGS) entry which is preliminary data.</text>
</comment>
<organism evidence="1 2">
    <name type="scientific">Linderina pennispora</name>
    <dbReference type="NCBI Taxonomy" id="61395"/>
    <lineage>
        <taxon>Eukaryota</taxon>
        <taxon>Fungi</taxon>
        <taxon>Fungi incertae sedis</taxon>
        <taxon>Zoopagomycota</taxon>
        <taxon>Kickxellomycotina</taxon>
        <taxon>Kickxellomycetes</taxon>
        <taxon>Kickxellales</taxon>
        <taxon>Kickxellaceae</taxon>
        <taxon>Linderina</taxon>
    </lineage>
</organism>
<reference evidence="1 2" key="1">
    <citation type="submission" date="2016-07" db="EMBL/GenBank/DDBJ databases">
        <title>Pervasive Adenine N6-methylation of Active Genes in Fungi.</title>
        <authorList>
            <consortium name="DOE Joint Genome Institute"/>
            <person name="Mondo S.J."/>
            <person name="Dannebaum R.O."/>
            <person name="Kuo R.C."/>
            <person name="Labutti K."/>
            <person name="Haridas S."/>
            <person name="Kuo A."/>
            <person name="Salamov A."/>
            <person name="Ahrendt S.R."/>
            <person name="Lipzen A."/>
            <person name="Sullivan W."/>
            <person name="Andreopoulos W.B."/>
            <person name="Clum A."/>
            <person name="Lindquist E."/>
            <person name="Daum C."/>
            <person name="Ramamoorthy G.K."/>
            <person name="Gryganskyi A."/>
            <person name="Culley D."/>
            <person name="Magnuson J.K."/>
            <person name="James T.Y."/>
            <person name="O'Malley M.A."/>
            <person name="Stajich J.E."/>
            <person name="Spatafora J.W."/>
            <person name="Visel A."/>
            <person name="Grigoriev I.V."/>
        </authorList>
    </citation>
    <scope>NUCLEOTIDE SEQUENCE [LARGE SCALE GENOMIC DNA]</scope>
    <source>
        <strain evidence="1 2">ATCC 12442</strain>
    </source>
</reference>
<proteinExistence type="predicted"/>
<dbReference type="EMBL" id="MCFD01000001">
    <property type="protein sequence ID" value="ORX74235.1"/>
    <property type="molecule type" value="Genomic_DNA"/>
</dbReference>
<protein>
    <submittedName>
        <fullName evidence="1">Uncharacterized protein</fullName>
    </submittedName>
</protein>
<keyword evidence="2" id="KW-1185">Reference proteome</keyword>
<gene>
    <name evidence="1" type="ORF">DL89DRAFT_12102</name>
</gene>
<dbReference type="GeneID" id="63799852"/>
<evidence type="ECO:0000313" key="2">
    <source>
        <dbReference type="Proteomes" id="UP000193922"/>
    </source>
</evidence>
<dbReference type="Proteomes" id="UP000193922">
    <property type="component" value="Unassembled WGS sequence"/>
</dbReference>
<dbReference type="AlphaFoldDB" id="A0A1Y1WLI9"/>
<name>A0A1Y1WLI9_9FUNG</name>